<dbReference type="PROSITE" id="PS51257">
    <property type="entry name" value="PROKAR_LIPOPROTEIN"/>
    <property type="match status" value="1"/>
</dbReference>
<protein>
    <recommendedName>
        <fullName evidence="3">Alkaline phosphatase family protein</fullName>
    </recommendedName>
</protein>
<dbReference type="InterPro" id="IPR017850">
    <property type="entry name" value="Alkaline_phosphatase_core_sf"/>
</dbReference>
<dbReference type="Pfam" id="PF01663">
    <property type="entry name" value="Phosphodiest"/>
    <property type="match status" value="1"/>
</dbReference>
<dbReference type="PANTHER" id="PTHR10151">
    <property type="entry name" value="ECTONUCLEOTIDE PYROPHOSPHATASE/PHOSPHODIESTERASE"/>
    <property type="match status" value="1"/>
</dbReference>
<dbReference type="EMBL" id="CAKMMW010000001">
    <property type="protein sequence ID" value="CAH1192539.1"/>
    <property type="molecule type" value="Genomic_DNA"/>
</dbReference>
<dbReference type="Gene3D" id="3.40.720.10">
    <property type="entry name" value="Alkaline Phosphatase, subunit A"/>
    <property type="match status" value="1"/>
</dbReference>
<proteinExistence type="predicted"/>
<comment type="caution">
    <text evidence="1">The sequence shown here is derived from an EMBL/GenBank/DDBJ whole genome shotgun (WGS) entry which is preliminary data.</text>
</comment>
<organism evidence="1 2">
    <name type="scientific">Paenibacillus allorhizoplanae</name>
    <dbReference type="NCBI Taxonomy" id="2905648"/>
    <lineage>
        <taxon>Bacteria</taxon>
        <taxon>Bacillati</taxon>
        <taxon>Bacillota</taxon>
        <taxon>Bacilli</taxon>
        <taxon>Bacillales</taxon>
        <taxon>Paenibacillaceae</taxon>
        <taxon>Paenibacillus</taxon>
    </lineage>
</organism>
<dbReference type="InterPro" id="IPR002591">
    <property type="entry name" value="Phosphodiest/P_Trfase"/>
</dbReference>
<dbReference type="RefSeq" id="WP_236284365.1">
    <property type="nucleotide sequence ID" value="NZ_CAKMMW010000001.1"/>
</dbReference>
<evidence type="ECO:0000313" key="1">
    <source>
        <dbReference type="EMBL" id="CAH1192539.1"/>
    </source>
</evidence>
<dbReference type="SUPFAM" id="SSF53649">
    <property type="entry name" value="Alkaline phosphatase-like"/>
    <property type="match status" value="1"/>
</dbReference>
<dbReference type="Proteomes" id="UP000838821">
    <property type="component" value="Unassembled WGS sequence"/>
</dbReference>
<accession>A0ABN8G0H7</accession>
<name>A0ABN8G0H7_9BACL</name>
<evidence type="ECO:0008006" key="3">
    <source>
        <dbReference type="Google" id="ProtNLM"/>
    </source>
</evidence>
<keyword evidence="2" id="KW-1185">Reference proteome</keyword>
<evidence type="ECO:0000313" key="2">
    <source>
        <dbReference type="Proteomes" id="UP000838821"/>
    </source>
</evidence>
<reference evidence="1" key="1">
    <citation type="submission" date="2022-01" db="EMBL/GenBank/DDBJ databases">
        <authorList>
            <person name="Criscuolo A."/>
        </authorList>
    </citation>
    <scope>NUCLEOTIDE SEQUENCE</scope>
    <source>
        <strain evidence="1">CIP111891</strain>
    </source>
</reference>
<gene>
    <name evidence="1" type="ORF">PAECIP111891_00350</name>
</gene>
<sequence>MNRYLQRTKLIVLIFLLVLVIGCGKPDNKENDLVQMKALDKPISVKPVIFLHVDSLLSSAIDEGISKNRLPTFKYLKEHGQYHKEFVSSFPTMSVTIDSTLLTGTYPDKHRIPGLVWYSSADKDVINYGTGVRDVMRRGPNPFLSQVFIDLNNKHLSKNVPTIYEDLAKLGLKSGAVNGIIYRGKTDHQLSFPSWLSAPTSLPEEVTVKGPDFFTFAAFSNPLRGIIDLPENATKHMGMNNEYAANVASYLIKTGQVPDFLYVFFPELDQALHRDGPSHMKKVIEVDQQINGIMQNYGSLDEALRKAIFIVAGDSGVSQVQPRGDNPVIKLTELFQNYNLNTPGELVTEQTDLILAANERMTYVYNANGKYSNRNIADRLSTEKRIDMIAWRENGWINVIKGNTLKEMRYKPNGILTDPYKQKWTLEGSVEVLDLTWNQAKNTVDYGDYPDALQRLSAALNSHDGEYFVVTSKPGFEFIDKSNPAHQGGGAHGSLHKSDSLFPVLIAGTEHRPRSQRIVDLKSYLLELISHENTKRQ</sequence>
<dbReference type="PANTHER" id="PTHR10151:SF120">
    <property type="entry name" value="BIS(5'-ADENOSYL)-TRIPHOSPHATASE"/>
    <property type="match status" value="1"/>
</dbReference>